<dbReference type="Proteomes" id="UP000509126">
    <property type="component" value="Chromosome"/>
</dbReference>
<evidence type="ECO:0000313" key="6">
    <source>
        <dbReference type="EMBL" id="QKU21508.1"/>
    </source>
</evidence>
<keyword evidence="4" id="KW-0411">Iron-sulfur</keyword>
<evidence type="ECO:0000259" key="5">
    <source>
        <dbReference type="PROSITE" id="PS51296"/>
    </source>
</evidence>
<name>A0A6N1MH97_ACILW</name>
<dbReference type="AlphaFoldDB" id="A0A6N1MH97"/>
<sequence length="110" mass="11925">MNIQMTNIAEKFLCLTSDVEQGEGLQVIIEGYPPLAVFHLEDGEFYVTDDTCTHGDASLADGEVDGCEVECPFHAGAFDIKTGEPCGAPCSIPLKTYTSFVRDGQVYLVE</sequence>
<keyword evidence="2" id="KW-0479">Metal-binding</keyword>
<dbReference type="CDD" id="cd03528">
    <property type="entry name" value="Rieske_RO_ferredoxin"/>
    <property type="match status" value="1"/>
</dbReference>
<dbReference type="GO" id="GO:0046872">
    <property type="term" value="F:metal ion binding"/>
    <property type="evidence" value="ECO:0007669"/>
    <property type="project" value="UniProtKB-KW"/>
</dbReference>
<evidence type="ECO:0000256" key="3">
    <source>
        <dbReference type="ARBA" id="ARBA00023004"/>
    </source>
</evidence>
<evidence type="ECO:0000256" key="1">
    <source>
        <dbReference type="ARBA" id="ARBA00022714"/>
    </source>
</evidence>
<dbReference type="Gene3D" id="2.102.10.10">
    <property type="entry name" value="Rieske [2Fe-2S] iron-sulphur domain"/>
    <property type="match status" value="1"/>
</dbReference>
<dbReference type="PANTHER" id="PTHR21496">
    <property type="entry name" value="FERREDOXIN-RELATED"/>
    <property type="match status" value="1"/>
</dbReference>
<protein>
    <submittedName>
        <fullName evidence="6">Non-heme iron oxygenase ferredoxin subunit</fullName>
    </submittedName>
</protein>
<dbReference type="InterPro" id="IPR036922">
    <property type="entry name" value="Rieske_2Fe-2S_sf"/>
</dbReference>
<dbReference type="PROSITE" id="PS51296">
    <property type="entry name" value="RIESKE"/>
    <property type="match status" value="1"/>
</dbReference>
<evidence type="ECO:0000313" key="7">
    <source>
        <dbReference type="Proteomes" id="UP000509126"/>
    </source>
</evidence>
<gene>
    <name evidence="6" type="ORF">FOB19_08875</name>
</gene>
<organism evidence="6 7">
    <name type="scientific">Acinetobacter lwoffii</name>
    <dbReference type="NCBI Taxonomy" id="28090"/>
    <lineage>
        <taxon>Bacteria</taxon>
        <taxon>Pseudomonadati</taxon>
        <taxon>Pseudomonadota</taxon>
        <taxon>Gammaproteobacteria</taxon>
        <taxon>Moraxellales</taxon>
        <taxon>Moraxellaceae</taxon>
        <taxon>Acinetobacter</taxon>
    </lineage>
</organism>
<dbReference type="RefSeq" id="WP_005100194.1">
    <property type="nucleotide sequence ID" value="NZ_CP054803.1"/>
</dbReference>
<dbReference type="InterPro" id="IPR017941">
    <property type="entry name" value="Rieske_2Fe-2S"/>
</dbReference>
<accession>A0A6N1MH97</accession>
<dbReference type="PANTHER" id="PTHR21496:SF23">
    <property type="entry name" value="3-PHENYLPROPIONATE_CINNAMIC ACID DIOXYGENASE FERREDOXIN SUBUNIT"/>
    <property type="match status" value="1"/>
</dbReference>
<dbReference type="EMBL" id="CP054803">
    <property type="protein sequence ID" value="QKU21508.1"/>
    <property type="molecule type" value="Genomic_DNA"/>
</dbReference>
<evidence type="ECO:0000256" key="2">
    <source>
        <dbReference type="ARBA" id="ARBA00022723"/>
    </source>
</evidence>
<dbReference type="Pfam" id="PF00355">
    <property type="entry name" value="Rieske"/>
    <property type="match status" value="1"/>
</dbReference>
<dbReference type="SUPFAM" id="SSF50022">
    <property type="entry name" value="ISP domain"/>
    <property type="match status" value="1"/>
</dbReference>
<proteinExistence type="predicted"/>
<dbReference type="GO" id="GO:0051537">
    <property type="term" value="F:2 iron, 2 sulfur cluster binding"/>
    <property type="evidence" value="ECO:0007669"/>
    <property type="project" value="UniProtKB-KW"/>
</dbReference>
<evidence type="ECO:0000256" key="4">
    <source>
        <dbReference type="ARBA" id="ARBA00023014"/>
    </source>
</evidence>
<feature type="domain" description="Rieske" evidence="5">
    <location>
        <begin position="11"/>
        <end position="108"/>
    </location>
</feature>
<keyword evidence="3" id="KW-0408">Iron</keyword>
<reference evidence="6 7" key="1">
    <citation type="submission" date="2019-11" db="EMBL/GenBank/DDBJ databases">
        <title>FDA dAtabase for Regulatory Grade micrObial Sequences (FDA-ARGOS): Supporting development and validation of Infectious Disease Dx tests.</title>
        <authorList>
            <person name="Patel R."/>
            <person name="Rucinski S."/>
            <person name="Tallon L."/>
            <person name="Sadzewicz L."/>
            <person name="Vavikolanu K."/>
            <person name="Mehta A."/>
            <person name="Aluvathingal J."/>
            <person name="Nadendla S."/>
            <person name="Nandy P."/>
            <person name="Geyer C."/>
            <person name="Yan Y."/>
            <person name="Sichtig H."/>
        </authorList>
    </citation>
    <scope>NUCLEOTIDE SEQUENCE [LARGE SCALE GENOMIC DNA]</scope>
    <source>
        <strain evidence="6 7">FDAARGOS_557</strain>
    </source>
</reference>
<keyword evidence="1" id="KW-0001">2Fe-2S</keyword>